<feature type="domain" description="Glycosyltransferase 2-like" evidence="2">
    <location>
        <begin position="5"/>
        <end position="133"/>
    </location>
</feature>
<evidence type="ECO:0000256" key="1">
    <source>
        <dbReference type="SAM" id="Phobius"/>
    </source>
</evidence>
<feature type="transmembrane region" description="Helical" evidence="1">
    <location>
        <begin position="262"/>
        <end position="283"/>
    </location>
</feature>
<dbReference type="AlphaFoldDB" id="A0A1F7HD94"/>
<keyword evidence="1" id="KW-1133">Transmembrane helix</keyword>
<dbReference type="EMBL" id="MFZS01000022">
    <property type="protein sequence ID" value="OGK28896.1"/>
    <property type="molecule type" value="Genomic_DNA"/>
</dbReference>
<evidence type="ECO:0000313" key="4">
    <source>
        <dbReference type="Proteomes" id="UP000177027"/>
    </source>
</evidence>
<gene>
    <name evidence="3" type="ORF">A3D06_02450</name>
</gene>
<dbReference type="InterPro" id="IPR029044">
    <property type="entry name" value="Nucleotide-diphossugar_trans"/>
</dbReference>
<dbReference type="PANTHER" id="PTHR43179">
    <property type="entry name" value="RHAMNOSYLTRANSFERASE WBBL"/>
    <property type="match status" value="1"/>
</dbReference>
<dbReference type="Gene3D" id="3.90.550.10">
    <property type="entry name" value="Spore Coat Polysaccharide Biosynthesis Protein SpsA, Chain A"/>
    <property type="match status" value="1"/>
</dbReference>
<keyword evidence="1" id="KW-0472">Membrane</keyword>
<organism evidence="3 4">
    <name type="scientific">Candidatus Roizmanbacteria bacterium RIFCSPHIGHO2_02_FULL_40_9</name>
    <dbReference type="NCBI Taxonomy" id="1802042"/>
    <lineage>
        <taxon>Bacteria</taxon>
        <taxon>Candidatus Roizmaniibacteriota</taxon>
    </lineage>
</organism>
<dbReference type="InterPro" id="IPR001173">
    <property type="entry name" value="Glyco_trans_2-like"/>
</dbReference>
<comment type="caution">
    <text evidence="3">The sequence shown here is derived from an EMBL/GenBank/DDBJ whole genome shotgun (WGS) entry which is preliminary data.</text>
</comment>
<evidence type="ECO:0000259" key="2">
    <source>
        <dbReference type="Pfam" id="PF00535"/>
    </source>
</evidence>
<sequence>MTDLSIIIISYNTKLITKRCIETVISSLNHDRSINTEIIIIDNNSSDGSKEMLRELKSLVEKQNNNHLRVKLILSEENLGYSRGNNHAEQHADGTYLLFLNSDTEAIGNAVPKLFHEFGKSRFDFAGAKLYYSLNHVQKSCGRFYNPFIAFCALFLKSDSWSLSRYSPNKPTKVDWVSGACFITTKKSYEALNGFDENIFMYWDEVDLFYRAHIKGMSVGFFPEPIFIHLEGASGTKDDQIVRIFQGYIYFYKKHYAQHDLFLLKCMLKLKSLIGIALGYIVVNSKLIDRYKKAYEVVKKN</sequence>
<dbReference type="Proteomes" id="UP000177027">
    <property type="component" value="Unassembled WGS sequence"/>
</dbReference>
<dbReference type="SUPFAM" id="SSF53448">
    <property type="entry name" value="Nucleotide-diphospho-sugar transferases"/>
    <property type="match status" value="1"/>
</dbReference>
<reference evidence="3 4" key="1">
    <citation type="journal article" date="2016" name="Nat. Commun.">
        <title>Thousands of microbial genomes shed light on interconnected biogeochemical processes in an aquifer system.</title>
        <authorList>
            <person name="Anantharaman K."/>
            <person name="Brown C.T."/>
            <person name="Hug L.A."/>
            <person name="Sharon I."/>
            <person name="Castelle C.J."/>
            <person name="Probst A.J."/>
            <person name="Thomas B.C."/>
            <person name="Singh A."/>
            <person name="Wilkins M.J."/>
            <person name="Karaoz U."/>
            <person name="Brodie E.L."/>
            <person name="Williams K.H."/>
            <person name="Hubbard S.S."/>
            <person name="Banfield J.F."/>
        </authorList>
    </citation>
    <scope>NUCLEOTIDE SEQUENCE [LARGE SCALE GENOMIC DNA]</scope>
</reference>
<keyword evidence="1" id="KW-0812">Transmembrane</keyword>
<evidence type="ECO:0000313" key="3">
    <source>
        <dbReference type="EMBL" id="OGK28896.1"/>
    </source>
</evidence>
<name>A0A1F7HD94_9BACT</name>
<dbReference type="Pfam" id="PF00535">
    <property type="entry name" value="Glycos_transf_2"/>
    <property type="match status" value="1"/>
</dbReference>
<protein>
    <recommendedName>
        <fullName evidence="2">Glycosyltransferase 2-like domain-containing protein</fullName>
    </recommendedName>
</protein>
<dbReference type="CDD" id="cd04186">
    <property type="entry name" value="GT_2_like_c"/>
    <property type="match status" value="1"/>
</dbReference>
<accession>A0A1F7HD94</accession>
<proteinExistence type="predicted"/>
<dbReference type="PANTHER" id="PTHR43179:SF7">
    <property type="entry name" value="RHAMNOSYLTRANSFERASE WBBL"/>
    <property type="match status" value="1"/>
</dbReference>